<feature type="domain" description="Protein kinase" evidence="7">
    <location>
        <begin position="1"/>
        <end position="257"/>
    </location>
</feature>
<evidence type="ECO:0000256" key="2">
    <source>
        <dbReference type="ARBA" id="ARBA00022527"/>
    </source>
</evidence>
<evidence type="ECO:0000256" key="6">
    <source>
        <dbReference type="ARBA" id="ARBA00022840"/>
    </source>
</evidence>
<dbReference type="EMBL" id="JAAATY010000014">
    <property type="protein sequence ID" value="NRN67403.1"/>
    <property type="molecule type" value="Genomic_DNA"/>
</dbReference>
<dbReference type="PROSITE" id="PS50011">
    <property type="entry name" value="PROTEIN_KINASE_DOM"/>
    <property type="match status" value="1"/>
</dbReference>
<keyword evidence="5 8" id="KW-0418">Kinase</keyword>
<dbReference type="SUPFAM" id="SSF56112">
    <property type="entry name" value="Protein kinase-like (PK-like)"/>
    <property type="match status" value="1"/>
</dbReference>
<keyword evidence="2 8" id="KW-0723">Serine/threonine-protein kinase</keyword>
<comment type="caution">
    <text evidence="8">The sequence shown here is derived from an EMBL/GenBank/DDBJ whole genome shotgun (WGS) entry which is preliminary data.</text>
</comment>
<proteinExistence type="predicted"/>
<reference evidence="8 9" key="1">
    <citation type="submission" date="2020-01" db="EMBL/GenBank/DDBJ databases">
        <title>Kibdelosporangium persica a novel Actinomycetes from a hot desert in Iran.</title>
        <authorList>
            <person name="Safaei N."/>
            <person name="Zaburannyi N."/>
            <person name="Mueller R."/>
            <person name="Wink J."/>
        </authorList>
    </citation>
    <scope>NUCLEOTIDE SEQUENCE [LARGE SCALE GENOMIC DNA]</scope>
    <source>
        <strain evidence="8 9">4NS15</strain>
    </source>
</reference>
<dbReference type="Gene3D" id="1.10.510.10">
    <property type="entry name" value="Transferase(Phosphotransferase) domain 1"/>
    <property type="match status" value="1"/>
</dbReference>
<keyword evidence="6" id="KW-0067">ATP-binding</keyword>
<evidence type="ECO:0000313" key="8">
    <source>
        <dbReference type="EMBL" id="NRN67403.1"/>
    </source>
</evidence>
<dbReference type="RefSeq" id="WP_173135183.1">
    <property type="nucleotide sequence ID" value="NZ_CBCSGW010000002.1"/>
</dbReference>
<dbReference type="SMART" id="SM00220">
    <property type="entry name" value="S_TKc"/>
    <property type="match status" value="1"/>
</dbReference>
<dbReference type="PANTHER" id="PTHR43289">
    <property type="entry name" value="MITOGEN-ACTIVATED PROTEIN KINASE KINASE KINASE 20-RELATED"/>
    <property type="match status" value="1"/>
</dbReference>
<dbReference type="PANTHER" id="PTHR43289:SF6">
    <property type="entry name" value="SERINE_THREONINE-PROTEIN KINASE NEKL-3"/>
    <property type="match status" value="1"/>
</dbReference>
<evidence type="ECO:0000256" key="3">
    <source>
        <dbReference type="ARBA" id="ARBA00022679"/>
    </source>
</evidence>
<keyword evidence="4" id="KW-0547">Nucleotide-binding</keyword>
<gene>
    <name evidence="8" type="ORF">GC106_46430</name>
</gene>
<keyword evidence="9" id="KW-1185">Reference proteome</keyword>
<sequence>MTPTLLGRGPVAVVYASTAAGRPVAVKVFPGKFDRKTLAVIERERQKLVELAASVPVLPIDALGQWEDKHALRMELCPESLTTRVKRSGALDVEDVVELGYGLASALAAAHAAGVLHGGVSPDNVLFRSSGQPVLSDFGVATRQAFRRNPLHAVEFVPPETLRTGAADERTDVYGLGAVLHFALTGESPHPSRIGEQPGERVLRVLGDPVPAISRPDVPIELSTMVARMLTPEAARRPDKATWALERLGAMLPRPVMNITVPAPRRKSRIGYFVAGGVLAAGLAAVPFLWPESDAAAPQPLPPQPITVELAEPVDQTDHVVLTWTTSQTLDGVVVVTPDGQPARHVFFERGQTTMRVPVEPKRGYCFQIRGTNSERVFESRPKPVRGAVCQR</sequence>
<evidence type="ECO:0000313" key="9">
    <source>
        <dbReference type="Proteomes" id="UP000763557"/>
    </source>
</evidence>
<dbReference type="InterPro" id="IPR000719">
    <property type="entry name" value="Prot_kinase_dom"/>
</dbReference>
<name>A0ABX2F7R8_9PSEU</name>
<evidence type="ECO:0000256" key="4">
    <source>
        <dbReference type="ARBA" id="ARBA00022741"/>
    </source>
</evidence>
<evidence type="ECO:0000256" key="1">
    <source>
        <dbReference type="ARBA" id="ARBA00012513"/>
    </source>
</evidence>
<dbReference type="EC" id="2.7.11.1" evidence="1"/>
<dbReference type="GO" id="GO:0004674">
    <property type="term" value="F:protein serine/threonine kinase activity"/>
    <property type="evidence" value="ECO:0007669"/>
    <property type="project" value="UniProtKB-KW"/>
</dbReference>
<protein>
    <recommendedName>
        <fullName evidence="1">non-specific serine/threonine protein kinase</fullName>
        <ecNumber evidence="1">2.7.11.1</ecNumber>
    </recommendedName>
</protein>
<dbReference type="InterPro" id="IPR011009">
    <property type="entry name" value="Kinase-like_dom_sf"/>
</dbReference>
<keyword evidence="3" id="KW-0808">Transferase</keyword>
<evidence type="ECO:0000256" key="5">
    <source>
        <dbReference type="ARBA" id="ARBA00022777"/>
    </source>
</evidence>
<evidence type="ECO:0000259" key="7">
    <source>
        <dbReference type="PROSITE" id="PS50011"/>
    </source>
</evidence>
<organism evidence="8 9">
    <name type="scientific">Kibdelosporangium persicum</name>
    <dbReference type="NCBI Taxonomy" id="2698649"/>
    <lineage>
        <taxon>Bacteria</taxon>
        <taxon>Bacillati</taxon>
        <taxon>Actinomycetota</taxon>
        <taxon>Actinomycetes</taxon>
        <taxon>Pseudonocardiales</taxon>
        <taxon>Pseudonocardiaceae</taxon>
        <taxon>Kibdelosporangium</taxon>
    </lineage>
</organism>
<accession>A0ABX2F7R8</accession>
<dbReference type="Proteomes" id="UP000763557">
    <property type="component" value="Unassembled WGS sequence"/>
</dbReference>
<dbReference type="Pfam" id="PF00069">
    <property type="entry name" value="Pkinase"/>
    <property type="match status" value="1"/>
</dbReference>